<dbReference type="PANTHER" id="PTHR10491">
    <property type="entry name" value="DTDP-4-DEHYDRORHAMNOSE REDUCTASE"/>
    <property type="match status" value="1"/>
</dbReference>
<comment type="pathway">
    <text evidence="1 6">Carbohydrate biosynthesis; dTDP-L-rhamnose biosynthesis.</text>
</comment>
<comment type="function">
    <text evidence="6">Catalyzes the reduction of dTDP-6-deoxy-L-lyxo-4-hexulose to yield dTDP-L-rhamnose.</text>
</comment>
<dbReference type="EMBL" id="PSNY01000037">
    <property type="protein sequence ID" value="PPE68268.1"/>
    <property type="molecule type" value="Genomic_DNA"/>
</dbReference>
<dbReference type="UniPathway" id="UPA00124"/>
<dbReference type="GO" id="GO:0008831">
    <property type="term" value="F:dTDP-4-dehydrorhamnose reductase activity"/>
    <property type="evidence" value="ECO:0007669"/>
    <property type="project" value="UniProtKB-EC"/>
</dbReference>
<dbReference type="InterPro" id="IPR036291">
    <property type="entry name" value="NAD(P)-bd_dom_sf"/>
</dbReference>
<evidence type="ECO:0000256" key="4">
    <source>
        <dbReference type="ARBA" id="ARBA00017099"/>
    </source>
</evidence>
<proteinExistence type="inferred from homology"/>
<dbReference type="EC" id="1.1.1.133" evidence="3 6"/>
<dbReference type="GO" id="GO:0019305">
    <property type="term" value="P:dTDP-rhamnose biosynthetic process"/>
    <property type="evidence" value="ECO:0007669"/>
    <property type="project" value="UniProtKB-UniPathway"/>
</dbReference>
<dbReference type="NCBIfam" id="NF007440">
    <property type="entry name" value="PRK09987.1"/>
    <property type="match status" value="1"/>
</dbReference>
<protein>
    <recommendedName>
        <fullName evidence="4 6">dTDP-4-dehydrorhamnose reductase</fullName>
        <ecNumber evidence="3 6">1.1.1.133</ecNumber>
    </recommendedName>
</protein>
<dbReference type="Pfam" id="PF04321">
    <property type="entry name" value="RmlD_sub_bind"/>
    <property type="match status" value="1"/>
</dbReference>
<name>A0A2S5T063_9BURK</name>
<comment type="similarity">
    <text evidence="2 6">Belongs to the dTDP-4-dehydrorhamnose reductase family.</text>
</comment>
<dbReference type="SUPFAM" id="SSF51735">
    <property type="entry name" value="NAD(P)-binding Rossmann-fold domains"/>
    <property type="match status" value="1"/>
</dbReference>
<dbReference type="InterPro" id="IPR005913">
    <property type="entry name" value="dTDP_dehydrorham_reduct"/>
</dbReference>
<dbReference type="PANTHER" id="PTHR10491:SF4">
    <property type="entry name" value="METHIONINE ADENOSYLTRANSFERASE 2 SUBUNIT BETA"/>
    <property type="match status" value="1"/>
</dbReference>
<sequence length="307" mass="33179">MKLLLLGPHGQLGWELRRALAPLGEVIALDRRGDPVRGWCGDLTQPVALARTVEALRPDAIVNAAAYTDVDRAEREPGLAMRCNAEAPAALARAAAQLGAWLLHYSTDYVFDGSGEHPFDETAPPAPLNTYGRSKLEGEERIRASGCRHLILRTGWLHAARGENFVSAMLRLGAERERLQVVADQVGAPTGADLVADLSAHALRAAMQQPALAGTYHAAASGWTSWHGYALRVFDGARRRGFALRVTPDAVEPIPSSAWPAAARRPLNGRLDTTRFRAAFGLHLPPWEAGVERLLDERLGPAQDAGH</sequence>
<evidence type="ECO:0000256" key="3">
    <source>
        <dbReference type="ARBA" id="ARBA00012929"/>
    </source>
</evidence>
<dbReference type="Gene3D" id="3.40.50.720">
    <property type="entry name" value="NAD(P)-binding Rossmann-like Domain"/>
    <property type="match status" value="1"/>
</dbReference>
<dbReference type="Proteomes" id="UP000239406">
    <property type="component" value="Unassembled WGS sequence"/>
</dbReference>
<comment type="catalytic activity">
    <reaction evidence="5 6">
        <text>dTDP-beta-L-rhamnose + NADP(+) = dTDP-4-dehydro-beta-L-rhamnose + NADPH + H(+)</text>
        <dbReference type="Rhea" id="RHEA:21796"/>
        <dbReference type="ChEBI" id="CHEBI:15378"/>
        <dbReference type="ChEBI" id="CHEBI:57510"/>
        <dbReference type="ChEBI" id="CHEBI:57783"/>
        <dbReference type="ChEBI" id="CHEBI:58349"/>
        <dbReference type="ChEBI" id="CHEBI:62830"/>
        <dbReference type="EC" id="1.1.1.133"/>
    </reaction>
</comment>
<evidence type="ECO:0000256" key="5">
    <source>
        <dbReference type="ARBA" id="ARBA00048200"/>
    </source>
</evidence>
<dbReference type="NCBIfam" id="TIGR01214">
    <property type="entry name" value="rmlD"/>
    <property type="match status" value="1"/>
</dbReference>
<reference evidence="7 8" key="1">
    <citation type="submission" date="2018-02" db="EMBL/GenBank/DDBJ databases">
        <title>Reclassifiation of [Polyangium] brachysporum DSM 7029 as Guopingzhaonella breviflexa gen. nov., sp. nov., a member of the family Comamonadaceae.</title>
        <authorList>
            <person name="Tang B."/>
        </authorList>
    </citation>
    <scope>NUCLEOTIDE SEQUENCE [LARGE SCALE GENOMIC DNA]</scope>
    <source>
        <strain evidence="7 8">DSM 15344</strain>
    </source>
</reference>
<comment type="caution">
    <text evidence="7">The sequence shown here is derived from an EMBL/GenBank/DDBJ whole genome shotgun (WGS) entry which is preliminary data.</text>
</comment>
<dbReference type="InterPro" id="IPR029903">
    <property type="entry name" value="RmlD-like-bd"/>
</dbReference>
<evidence type="ECO:0000313" key="7">
    <source>
        <dbReference type="EMBL" id="PPE68268.1"/>
    </source>
</evidence>
<accession>A0A2S5T063</accession>
<dbReference type="AlphaFoldDB" id="A0A2S5T063"/>
<evidence type="ECO:0000313" key="8">
    <source>
        <dbReference type="Proteomes" id="UP000239406"/>
    </source>
</evidence>
<keyword evidence="6" id="KW-0521">NADP</keyword>
<keyword evidence="8" id="KW-1185">Reference proteome</keyword>
<dbReference type="RefSeq" id="WP_104359096.1">
    <property type="nucleotide sequence ID" value="NZ_CP064338.1"/>
</dbReference>
<evidence type="ECO:0000256" key="1">
    <source>
        <dbReference type="ARBA" id="ARBA00004781"/>
    </source>
</evidence>
<dbReference type="CDD" id="cd05254">
    <property type="entry name" value="dTDP_HR_like_SDR_e"/>
    <property type="match status" value="1"/>
</dbReference>
<gene>
    <name evidence="7" type="ORF">C1702_18030</name>
</gene>
<organism evidence="7 8">
    <name type="scientific">Caldimonas thermodepolymerans</name>
    <dbReference type="NCBI Taxonomy" id="215580"/>
    <lineage>
        <taxon>Bacteria</taxon>
        <taxon>Pseudomonadati</taxon>
        <taxon>Pseudomonadota</taxon>
        <taxon>Betaproteobacteria</taxon>
        <taxon>Burkholderiales</taxon>
        <taxon>Sphaerotilaceae</taxon>
        <taxon>Caldimonas</taxon>
    </lineage>
</organism>
<comment type="cofactor">
    <cofactor evidence="6">
        <name>Mg(2+)</name>
        <dbReference type="ChEBI" id="CHEBI:18420"/>
    </cofactor>
    <text evidence="6">Binds 1 Mg(2+) ion per monomer.</text>
</comment>
<evidence type="ECO:0000256" key="6">
    <source>
        <dbReference type="RuleBase" id="RU364082"/>
    </source>
</evidence>
<evidence type="ECO:0000256" key="2">
    <source>
        <dbReference type="ARBA" id="ARBA00010944"/>
    </source>
</evidence>
<dbReference type="Gene3D" id="3.90.25.10">
    <property type="entry name" value="UDP-galactose 4-epimerase, domain 1"/>
    <property type="match status" value="1"/>
</dbReference>
<keyword evidence="6" id="KW-0560">Oxidoreductase</keyword>
<dbReference type="GO" id="GO:0005829">
    <property type="term" value="C:cytosol"/>
    <property type="evidence" value="ECO:0007669"/>
    <property type="project" value="TreeGrafter"/>
</dbReference>